<feature type="region of interest" description="Disordered" evidence="1">
    <location>
        <begin position="433"/>
        <end position="461"/>
    </location>
</feature>
<feature type="compositionally biased region" description="Polar residues" evidence="1">
    <location>
        <begin position="231"/>
        <end position="256"/>
    </location>
</feature>
<keyword evidence="3" id="KW-1185">Reference proteome</keyword>
<feature type="compositionally biased region" description="Low complexity" evidence="1">
    <location>
        <begin position="213"/>
        <end position="228"/>
    </location>
</feature>
<dbReference type="OrthoDB" id="1747771at2759"/>
<reference evidence="2" key="1">
    <citation type="submission" date="2023-04" db="EMBL/GenBank/DDBJ databases">
        <title>Ambrosiozyma monospora NBRC 1965.</title>
        <authorList>
            <person name="Ichikawa N."/>
            <person name="Sato H."/>
            <person name="Tonouchi N."/>
        </authorList>
    </citation>
    <scope>NUCLEOTIDE SEQUENCE</scope>
    <source>
        <strain evidence="2">NBRC 1965</strain>
    </source>
</reference>
<evidence type="ECO:0000256" key="1">
    <source>
        <dbReference type="SAM" id="MobiDB-lite"/>
    </source>
</evidence>
<gene>
    <name evidence="2" type="ORF">Amon01_000502000</name>
</gene>
<feature type="compositionally biased region" description="Low complexity" evidence="1">
    <location>
        <begin position="282"/>
        <end position="296"/>
    </location>
</feature>
<feature type="region of interest" description="Disordered" evidence="1">
    <location>
        <begin position="341"/>
        <end position="370"/>
    </location>
</feature>
<sequence length="497" mass="56283">MDRERYNKDTSFHNLVDFTKYLVKFMMLNELLEVNRQMSVFMKYQEWISSCYKTCYECAKTLISDFTSPAVPKHYKKPWFVIQSTITAGIFLLVDCMLNKQIIRYQKTTIALVETILPVLSSYKQVIRPAIRGVYVIQKLINLMLGTDRVASISQLRAMANTKQPVVGTDLMTTPILTPVDECPDIPPISQASPTVKQGSEPIEIPLLRIQSGSINNNNNSTSSTRGNPLLQVSTQRQQQKQDENFQTSNGDQSSGFPFPSMTDRVNSQNLQLYEENRNNLGVSSGEPSSGSSSTSQTLRRFNLEQRQELKEHPIYAPIDTENIYFHHSLTMGGANSTCSSTLDQDTTNSTTIPNISANDKRPADSEARNSPNVRHQIDFMINGYPALSSQTVQQSENGSFESVDKFYQDEYKYMLQQQLQETEKRYDSSLRFTQSNPMEPRQGSSTIPHQSSDIETSTSHNNKRHLYSTILGIIGDSGWEQFLDTIDDLSPTFDLK</sequence>
<feature type="region of interest" description="Disordered" evidence="1">
    <location>
        <begin position="280"/>
        <end position="299"/>
    </location>
</feature>
<protein>
    <submittedName>
        <fullName evidence="2">Unnamed protein product</fullName>
    </submittedName>
</protein>
<dbReference type="AlphaFoldDB" id="A0A9W6YZH0"/>
<dbReference type="EMBL" id="BSXU01002606">
    <property type="protein sequence ID" value="GMG38767.1"/>
    <property type="molecule type" value="Genomic_DNA"/>
</dbReference>
<evidence type="ECO:0000313" key="2">
    <source>
        <dbReference type="EMBL" id="GMG38767.1"/>
    </source>
</evidence>
<feature type="region of interest" description="Disordered" evidence="1">
    <location>
        <begin position="213"/>
        <end position="264"/>
    </location>
</feature>
<proteinExistence type="predicted"/>
<organism evidence="2 3">
    <name type="scientific">Ambrosiozyma monospora</name>
    <name type="common">Yeast</name>
    <name type="synonym">Endomycopsis monosporus</name>
    <dbReference type="NCBI Taxonomy" id="43982"/>
    <lineage>
        <taxon>Eukaryota</taxon>
        <taxon>Fungi</taxon>
        <taxon>Dikarya</taxon>
        <taxon>Ascomycota</taxon>
        <taxon>Saccharomycotina</taxon>
        <taxon>Pichiomycetes</taxon>
        <taxon>Pichiales</taxon>
        <taxon>Pichiaceae</taxon>
        <taxon>Ambrosiozyma</taxon>
    </lineage>
</organism>
<accession>A0A9W6YZH0</accession>
<name>A0A9W6YZH0_AMBMO</name>
<feature type="compositionally biased region" description="Polar residues" evidence="1">
    <location>
        <begin position="341"/>
        <end position="358"/>
    </location>
</feature>
<dbReference type="Proteomes" id="UP001165063">
    <property type="component" value="Unassembled WGS sequence"/>
</dbReference>
<feature type="compositionally biased region" description="Basic and acidic residues" evidence="1">
    <location>
        <begin position="359"/>
        <end position="368"/>
    </location>
</feature>
<comment type="caution">
    <text evidence="2">The sequence shown here is derived from an EMBL/GenBank/DDBJ whole genome shotgun (WGS) entry which is preliminary data.</text>
</comment>
<evidence type="ECO:0000313" key="3">
    <source>
        <dbReference type="Proteomes" id="UP001165063"/>
    </source>
</evidence>